<protein>
    <submittedName>
        <fullName evidence="1">Uncharacterized protein</fullName>
    </submittedName>
</protein>
<dbReference type="Proteomes" id="UP000607653">
    <property type="component" value="Unassembled WGS sequence"/>
</dbReference>
<comment type="caution">
    <text evidence="1">The sequence shown here is derived from an EMBL/GenBank/DDBJ whole genome shotgun (WGS) entry which is preliminary data.</text>
</comment>
<keyword evidence="2" id="KW-1185">Reference proteome</keyword>
<sequence length="35" mass="4194">MLNFFINENKMFNCNSLKPPNMNNPESQYRDELSL</sequence>
<name>A0A822XU80_NELNU</name>
<dbReference type="AlphaFoldDB" id="A0A822XU80"/>
<reference evidence="1 2" key="1">
    <citation type="journal article" date="2020" name="Mol. Biol. Evol.">
        <title>Distinct Expression and Methylation Patterns for Genes with Different Fates following a Single Whole-Genome Duplication in Flowering Plants.</title>
        <authorList>
            <person name="Shi T."/>
            <person name="Rahmani R.S."/>
            <person name="Gugger P.F."/>
            <person name="Wang M."/>
            <person name="Li H."/>
            <person name="Zhang Y."/>
            <person name="Li Z."/>
            <person name="Wang Q."/>
            <person name="Van de Peer Y."/>
            <person name="Marchal K."/>
            <person name="Chen J."/>
        </authorList>
    </citation>
    <scope>NUCLEOTIDE SEQUENCE [LARGE SCALE GENOMIC DNA]</scope>
    <source>
        <tissue evidence="1">Leaf</tissue>
    </source>
</reference>
<accession>A0A822XU80</accession>
<evidence type="ECO:0000313" key="2">
    <source>
        <dbReference type="Proteomes" id="UP000607653"/>
    </source>
</evidence>
<proteinExistence type="predicted"/>
<gene>
    <name evidence="1" type="ORF">HUJ06_025350</name>
</gene>
<dbReference type="EMBL" id="DUZY01000001">
    <property type="protein sequence ID" value="DAD23887.1"/>
    <property type="molecule type" value="Genomic_DNA"/>
</dbReference>
<organism evidence="1 2">
    <name type="scientific">Nelumbo nucifera</name>
    <name type="common">Sacred lotus</name>
    <dbReference type="NCBI Taxonomy" id="4432"/>
    <lineage>
        <taxon>Eukaryota</taxon>
        <taxon>Viridiplantae</taxon>
        <taxon>Streptophyta</taxon>
        <taxon>Embryophyta</taxon>
        <taxon>Tracheophyta</taxon>
        <taxon>Spermatophyta</taxon>
        <taxon>Magnoliopsida</taxon>
        <taxon>Proteales</taxon>
        <taxon>Nelumbonaceae</taxon>
        <taxon>Nelumbo</taxon>
    </lineage>
</organism>
<evidence type="ECO:0000313" key="1">
    <source>
        <dbReference type="EMBL" id="DAD23887.1"/>
    </source>
</evidence>